<sequence length="56" mass="6494">MSNTYEVDYTIHTTYTARVEANSEKEAIQKVRKFETFDVTETECDGPYSILVALER</sequence>
<name>A0A929QT24_ABIDE</name>
<proteinExistence type="predicted"/>
<organism evidence="1 2">
    <name type="scientific">Abiotrophia defectiva</name>
    <name type="common">Streptococcus defectivus</name>
    <dbReference type="NCBI Taxonomy" id="46125"/>
    <lineage>
        <taxon>Bacteria</taxon>
        <taxon>Bacillati</taxon>
        <taxon>Bacillota</taxon>
        <taxon>Bacilli</taxon>
        <taxon>Lactobacillales</taxon>
        <taxon>Aerococcaceae</taxon>
        <taxon>Abiotrophia</taxon>
    </lineage>
</organism>
<dbReference type="AlphaFoldDB" id="A0A929QT24"/>
<gene>
    <name evidence="1" type="ORF">HXK00_00105</name>
</gene>
<dbReference type="EMBL" id="JABZFV010000001">
    <property type="protein sequence ID" value="MBF0934027.1"/>
    <property type="molecule type" value="Genomic_DNA"/>
</dbReference>
<protein>
    <submittedName>
        <fullName evidence="1">Uncharacterized protein</fullName>
    </submittedName>
</protein>
<dbReference type="Proteomes" id="UP000757900">
    <property type="component" value="Unassembled WGS sequence"/>
</dbReference>
<evidence type="ECO:0000313" key="2">
    <source>
        <dbReference type="Proteomes" id="UP000757900"/>
    </source>
</evidence>
<accession>A0A929QT24</accession>
<comment type="caution">
    <text evidence="1">The sequence shown here is derived from an EMBL/GenBank/DDBJ whole genome shotgun (WGS) entry which is preliminary data.</text>
</comment>
<reference evidence="1" key="1">
    <citation type="submission" date="2020-04" db="EMBL/GenBank/DDBJ databases">
        <title>Deep metagenomics examines the oral microbiome during advanced dental caries in children, revealing novel taxa and co-occurrences with host molecules.</title>
        <authorList>
            <person name="Baker J.L."/>
            <person name="Morton J.T."/>
            <person name="Dinis M."/>
            <person name="Alvarez R."/>
            <person name="Tran N.C."/>
            <person name="Knight R."/>
            <person name="Edlund A."/>
        </authorList>
    </citation>
    <scope>NUCLEOTIDE SEQUENCE</scope>
    <source>
        <strain evidence="1">JCVI_23_bin.16</strain>
    </source>
</reference>
<evidence type="ECO:0000313" key="1">
    <source>
        <dbReference type="EMBL" id="MBF0934027.1"/>
    </source>
</evidence>